<organism evidence="2 3">
    <name type="scientific">Phytophthora fragariaefolia</name>
    <dbReference type="NCBI Taxonomy" id="1490495"/>
    <lineage>
        <taxon>Eukaryota</taxon>
        <taxon>Sar</taxon>
        <taxon>Stramenopiles</taxon>
        <taxon>Oomycota</taxon>
        <taxon>Peronosporomycetes</taxon>
        <taxon>Peronosporales</taxon>
        <taxon>Peronosporaceae</taxon>
        <taxon>Phytophthora</taxon>
    </lineage>
</organism>
<reference evidence="2" key="1">
    <citation type="submission" date="2023-04" db="EMBL/GenBank/DDBJ databases">
        <title>Phytophthora fragariaefolia NBRC 109709.</title>
        <authorList>
            <person name="Ichikawa N."/>
            <person name="Sato H."/>
            <person name="Tonouchi N."/>
        </authorList>
    </citation>
    <scope>NUCLEOTIDE SEQUENCE</scope>
    <source>
        <strain evidence="2">NBRC 109709</strain>
    </source>
</reference>
<proteinExistence type="predicted"/>
<comment type="caution">
    <text evidence="2">The sequence shown here is derived from an EMBL/GenBank/DDBJ whole genome shotgun (WGS) entry which is preliminary data.</text>
</comment>
<gene>
    <name evidence="2" type="ORF">Pfra01_001686100</name>
</gene>
<evidence type="ECO:0000313" key="3">
    <source>
        <dbReference type="Proteomes" id="UP001165121"/>
    </source>
</evidence>
<evidence type="ECO:0000313" key="2">
    <source>
        <dbReference type="EMBL" id="GMF46141.1"/>
    </source>
</evidence>
<dbReference type="EMBL" id="BSXT01001928">
    <property type="protein sequence ID" value="GMF46141.1"/>
    <property type="molecule type" value="Genomic_DNA"/>
</dbReference>
<dbReference type="Proteomes" id="UP001165121">
    <property type="component" value="Unassembled WGS sequence"/>
</dbReference>
<sequence>MIRWVRRLWHAFGVDQCIFADTVRIDYETLEHVVNIEQKYTRNDAKTGLSPVFEAVGASKRQNSRSLPMFRMPLVTGTGYASGFWFSCFTTSAPVAFLIKNK</sequence>
<name>A0A9W6XV49_9STRA</name>
<keyword evidence="1" id="KW-1133">Transmembrane helix</keyword>
<protein>
    <submittedName>
        <fullName evidence="2">Unnamed protein product</fullName>
    </submittedName>
</protein>
<evidence type="ECO:0000256" key="1">
    <source>
        <dbReference type="SAM" id="Phobius"/>
    </source>
</evidence>
<keyword evidence="3" id="KW-1185">Reference proteome</keyword>
<dbReference type="AlphaFoldDB" id="A0A9W6XV49"/>
<feature type="transmembrane region" description="Helical" evidence="1">
    <location>
        <begin position="79"/>
        <end position="99"/>
    </location>
</feature>
<dbReference type="OrthoDB" id="416741at2759"/>
<keyword evidence="1" id="KW-0812">Transmembrane</keyword>
<keyword evidence="1" id="KW-0472">Membrane</keyword>
<accession>A0A9W6XV49</accession>